<dbReference type="Gene3D" id="3.40.50.720">
    <property type="entry name" value="NAD(P)-binding Rossmann-like Domain"/>
    <property type="match status" value="1"/>
</dbReference>
<proteinExistence type="inferred from homology"/>
<reference evidence="4" key="1">
    <citation type="submission" date="2020-11" db="EMBL/GenBank/DDBJ databases">
        <title>Novosphingobium aureum sp. nov., a marine bacterium isolated from sediment of a salt flat.</title>
        <authorList>
            <person name="Yoo Y."/>
            <person name="Kim J.-J."/>
        </authorList>
    </citation>
    <scope>NUCLEOTIDE SEQUENCE</scope>
    <source>
        <strain evidence="4">YJ-S2-02</strain>
    </source>
</reference>
<name>A0A931HFW8_9SPHN</name>
<evidence type="ECO:0000256" key="2">
    <source>
        <dbReference type="ARBA" id="ARBA00023002"/>
    </source>
</evidence>
<dbReference type="PROSITE" id="PS00061">
    <property type="entry name" value="ADH_SHORT"/>
    <property type="match status" value="1"/>
</dbReference>
<dbReference type="GO" id="GO:0016491">
    <property type="term" value="F:oxidoreductase activity"/>
    <property type="evidence" value="ECO:0007669"/>
    <property type="project" value="UniProtKB-KW"/>
</dbReference>
<dbReference type="RefSeq" id="WP_197166166.1">
    <property type="nucleotide sequence ID" value="NZ_JADZGI010000003.1"/>
</dbReference>
<keyword evidence="2" id="KW-0560">Oxidoreductase</keyword>
<keyword evidence="5" id="KW-1185">Reference proteome</keyword>
<dbReference type="Proteomes" id="UP000617634">
    <property type="component" value="Unassembled WGS sequence"/>
</dbReference>
<dbReference type="InterPro" id="IPR036291">
    <property type="entry name" value="NAD(P)-bd_dom_sf"/>
</dbReference>
<organism evidence="4 5">
    <name type="scientific">Novosphingobium aureum</name>
    <dbReference type="NCBI Taxonomy" id="2792964"/>
    <lineage>
        <taxon>Bacteria</taxon>
        <taxon>Pseudomonadati</taxon>
        <taxon>Pseudomonadota</taxon>
        <taxon>Alphaproteobacteria</taxon>
        <taxon>Sphingomonadales</taxon>
        <taxon>Sphingomonadaceae</taxon>
        <taxon>Novosphingobium</taxon>
    </lineage>
</organism>
<dbReference type="EMBL" id="JADZGI010000003">
    <property type="protein sequence ID" value="MBH0114629.1"/>
    <property type="molecule type" value="Genomic_DNA"/>
</dbReference>
<accession>A0A931HFW8</accession>
<evidence type="ECO:0000313" key="5">
    <source>
        <dbReference type="Proteomes" id="UP000617634"/>
    </source>
</evidence>
<dbReference type="Pfam" id="PF00106">
    <property type="entry name" value="adh_short"/>
    <property type="match status" value="1"/>
</dbReference>
<dbReference type="PRINTS" id="PR00080">
    <property type="entry name" value="SDRFAMILY"/>
</dbReference>
<sequence length="246" mass="26088">MGKTIVITGAGEGLGKALSRRFCEDGDKVVMLGRTLAKLETAAAGFGPNCMAVRCDIGDPASVREAFAEIARVHERIDVLINNAAVYVPFTLEGAQDEDILSQVTTNVAGPVFVAREALKAMGPGGHVINVTSETVELAIPMLWLYAATKQAVERIGKGWREELGAKGIRVTTVRAGKMFGEGKTGSGWSMETTMAFAKACAEAGMPMQEQPITDFSSLLPTFRTIVDSPADLNLDLVTLGARRAG</sequence>
<comment type="similarity">
    <text evidence="1 3">Belongs to the short-chain dehydrogenases/reductases (SDR) family.</text>
</comment>
<evidence type="ECO:0000256" key="3">
    <source>
        <dbReference type="RuleBase" id="RU000363"/>
    </source>
</evidence>
<dbReference type="CDD" id="cd05233">
    <property type="entry name" value="SDR_c"/>
    <property type="match status" value="1"/>
</dbReference>
<dbReference type="PANTHER" id="PTHR43669:SF3">
    <property type="entry name" value="ALCOHOL DEHYDROGENASE, PUTATIVE (AFU_ORTHOLOGUE AFUA_3G03445)-RELATED"/>
    <property type="match status" value="1"/>
</dbReference>
<comment type="caution">
    <text evidence="4">The sequence shown here is derived from an EMBL/GenBank/DDBJ whole genome shotgun (WGS) entry which is preliminary data.</text>
</comment>
<dbReference type="PRINTS" id="PR00081">
    <property type="entry name" value="GDHRDH"/>
</dbReference>
<dbReference type="AlphaFoldDB" id="A0A931HFW8"/>
<evidence type="ECO:0000313" key="4">
    <source>
        <dbReference type="EMBL" id="MBH0114629.1"/>
    </source>
</evidence>
<gene>
    <name evidence="4" type="ORF">I5E68_16900</name>
</gene>
<dbReference type="InterPro" id="IPR002347">
    <property type="entry name" value="SDR_fam"/>
</dbReference>
<protein>
    <submittedName>
        <fullName evidence="4">SDR family oxidoreductase</fullName>
    </submittedName>
</protein>
<dbReference type="InterPro" id="IPR020904">
    <property type="entry name" value="Sc_DH/Rdtase_CS"/>
</dbReference>
<dbReference type="PANTHER" id="PTHR43669">
    <property type="entry name" value="5-KETO-D-GLUCONATE 5-REDUCTASE"/>
    <property type="match status" value="1"/>
</dbReference>
<evidence type="ECO:0000256" key="1">
    <source>
        <dbReference type="ARBA" id="ARBA00006484"/>
    </source>
</evidence>
<dbReference type="SUPFAM" id="SSF51735">
    <property type="entry name" value="NAD(P)-binding Rossmann-fold domains"/>
    <property type="match status" value="1"/>
</dbReference>